<protein>
    <recommendedName>
        <fullName evidence="4">Reverse transcriptase domain-containing protein</fullName>
    </recommendedName>
</protein>
<proteinExistence type="predicted"/>
<evidence type="ECO:0000313" key="2">
    <source>
        <dbReference type="EMBL" id="GJT52108.1"/>
    </source>
</evidence>
<feature type="region of interest" description="Disordered" evidence="1">
    <location>
        <begin position="1"/>
        <end position="31"/>
    </location>
</feature>
<accession>A0ABQ5EME2</accession>
<feature type="non-terminal residue" evidence="2">
    <location>
        <position position="1"/>
    </location>
</feature>
<comment type="caution">
    <text evidence="2">The sequence shown here is derived from an EMBL/GenBank/DDBJ whole genome shotgun (WGS) entry which is preliminary data.</text>
</comment>
<evidence type="ECO:0008006" key="4">
    <source>
        <dbReference type="Google" id="ProtNLM"/>
    </source>
</evidence>
<dbReference type="Proteomes" id="UP001151760">
    <property type="component" value="Unassembled WGS sequence"/>
</dbReference>
<evidence type="ECO:0000256" key="1">
    <source>
        <dbReference type="SAM" id="MobiDB-lite"/>
    </source>
</evidence>
<name>A0ABQ5EME2_9ASTR</name>
<feature type="compositionally biased region" description="Polar residues" evidence="1">
    <location>
        <begin position="19"/>
        <end position="28"/>
    </location>
</feature>
<sequence>TDTSLNRPNPVLNIKGNHDQGNNGNQAHDSAFDIVHGERPERNLKQLKTMKVNEQKLDDIHVVLEFPGVFPEDLSGLPPCREVEFCIDLIPGAVPVA</sequence>
<organism evidence="2 3">
    <name type="scientific">Tanacetum coccineum</name>
    <dbReference type="NCBI Taxonomy" id="301880"/>
    <lineage>
        <taxon>Eukaryota</taxon>
        <taxon>Viridiplantae</taxon>
        <taxon>Streptophyta</taxon>
        <taxon>Embryophyta</taxon>
        <taxon>Tracheophyta</taxon>
        <taxon>Spermatophyta</taxon>
        <taxon>Magnoliopsida</taxon>
        <taxon>eudicotyledons</taxon>
        <taxon>Gunneridae</taxon>
        <taxon>Pentapetalae</taxon>
        <taxon>asterids</taxon>
        <taxon>campanulids</taxon>
        <taxon>Asterales</taxon>
        <taxon>Asteraceae</taxon>
        <taxon>Asteroideae</taxon>
        <taxon>Anthemideae</taxon>
        <taxon>Anthemidinae</taxon>
        <taxon>Tanacetum</taxon>
    </lineage>
</organism>
<reference evidence="2" key="2">
    <citation type="submission" date="2022-01" db="EMBL/GenBank/DDBJ databases">
        <authorList>
            <person name="Yamashiro T."/>
            <person name="Shiraishi A."/>
            <person name="Satake H."/>
            <person name="Nakayama K."/>
        </authorList>
    </citation>
    <scope>NUCLEOTIDE SEQUENCE</scope>
</reference>
<dbReference type="EMBL" id="BQNB010016464">
    <property type="protein sequence ID" value="GJT52108.1"/>
    <property type="molecule type" value="Genomic_DNA"/>
</dbReference>
<evidence type="ECO:0000313" key="3">
    <source>
        <dbReference type="Proteomes" id="UP001151760"/>
    </source>
</evidence>
<gene>
    <name evidence="2" type="ORF">Tco_0978265</name>
</gene>
<reference evidence="2" key="1">
    <citation type="journal article" date="2022" name="Int. J. Mol. Sci.">
        <title>Draft Genome of Tanacetum Coccineum: Genomic Comparison of Closely Related Tanacetum-Family Plants.</title>
        <authorList>
            <person name="Yamashiro T."/>
            <person name="Shiraishi A."/>
            <person name="Nakayama K."/>
            <person name="Satake H."/>
        </authorList>
    </citation>
    <scope>NUCLEOTIDE SEQUENCE</scope>
</reference>
<keyword evidence="3" id="KW-1185">Reference proteome</keyword>